<dbReference type="Pfam" id="PF26366">
    <property type="entry name" value="DUF8094"/>
    <property type="match status" value="1"/>
</dbReference>
<comment type="caution">
    <text evidence="2">The sequence shown here is derived from an EMBL/GenBank/DDBJ whole genome shotgun (WGS) entry which is preliminary data.</text>
</comment>
<evidence type="ECO:0000259" key="1">
    <source>
        <dbReference type="Pfam" id="PF26366"/>
    </source>
</evidence>
<evidence type="ECO:0000313" key="2">
    <source>
        <dbReference type="EMBL" id="MEE6261564.1"/>
    </source>
</evidence>
<name>A0ABU7RZD9_9ACTN</name>
<dbReference type="InterPro" id="IPR058407">
    <property type="entry name" value="DUF8094"/>
</dbReference>
<keyword evidence="3" id="KW-1185">Reference proteome</keyword>
<reference evidence="2 3" key="1">
    <citation type="submission" date="2024-01" db="EMBL/GenBank/DDBJ databases">
        <title>Genome insights into Plantactinospora sonchi sp. nov.</title>
        <authorList>
            <person name="Wang L."/>
        </authorList>
    </citation>
    <scope>NUCLEOTIDE SEQUENCE [LARGE SCALE GENOMIC DNA]</scope>
    <source>
        <strain evidence="2 3">NEAU-QY2</strain>
    </source>
</reference>
<dbReference type="PROSITE" id="PS51257">
    <property type="entry name" value="PROKAR_LIPOPROTEIN"/>
    <property type="match status" value="1"/>
</dbReference>
<feature type="domain" description="DUF8094" evidence="1">
    <location>
        <begin position="43"/>
        <end position="325"/>
    </location>
</feature>
<protein>
    <recommendedName>
        <fullName evidence="1">DUF8094 domain-containing protein</fullName>
    </recommendedName>
</protein>
<organism evidence="2 3">
    <name type="scientific">Plantactinospora sonchi</name>
    <dbReference type="NCBI Taxonomy" id="1544735"/>
    <lineage>
        <taxon>Bacteria</taxon>
        <taxon>Bacillati</taxon>
        <taxon>Actinomycetota</taxon>
        <taxon>Actinomycetes</taxon>
        <taxon>Micromonosporales</taxon>
        <taxon>Micromonosporaceae</taxon>
        <taxon>Plantactinospora</taxon>
    </lineage>
</organism>
<accession>A0ABU7RZD9</accession>
<dbReference type="EMBL" id="JAZGQK010000021">
    <property type="protein sequence ID" value="MEE6261564.1"/>
    <property type="molecule type" value="Genomic_DNA"/>
</dbReference>
<gene>
    <name evidence="2" type="ORF">V1633_24055</name>
</gene>
<sequence length="329" mass="34030">MERRRQGWALGLVVLLGLGGCGGDQAVSAGGTPAAGAGGFGVAQAAEVLAAFDEGDSAASTAGDPDALARYEVAPALDASLAGIRRAEYHKRTQPKFQHVDPKFAVPGTDPRCFLASATLRITGEESAYVDFSQFVRTPAGDWKLSHHVQVSREAVPSIGDLSASPAVSSTEAVGERSRKALATELLARTTATDSADTSLVASSPLLDQQFAAGWTIYQQQMAAAKLTVERTMQSAEWSACAARTPGGTLTLLTMYVTDRVAPAAGGRGPVVLPAESPDMIALGERKGVRGPAVSVSRVEVFLLLVPDAEGSPARVLGLSDAPTKVTTS</sequence>
<dbReference type="RefSeq" id="WP_331216647.1">
    <property type="nucleotide sequence ID" value="NZ_JAZGQK010000021.1"/>
</dbReference>
<evidence type="ECO:0000313" key="3">
    <source>
        <dbReference type="Proteomes" id="UP001332243"/>
    </source>
</evidence>
<dbReference type="Proteomes" id="UP001332243">
    <property type="component" value="Unassembled WGS sequence"/>
</dbReference>
<proteinExistence type="predicted"/>